<sequence length="211" mass="22588">MHVKAPIRVSISAAVAAFAATALALPAAAASFELAPEPAPYDDSYVCDAGYFSSTQKWEVSWGNQYDYAGSPEYSSTDFGGLTYIDPQYTGKTASDELQKIENYNSDKTSRNAAYHWWYPSREMVKDGSKLVLGFEDGTVISGEATVGNGHCPSIRWIQYNADGTVAAERTPSTYPVAPLPPKPEIPTDSGGEPPSLPFGSLGSLGSLFPQ</sequence>
<dbReference type="Proteomes" id="UP001500839">
    <property type="component" value="Unassembled WGS sequence"/>
</dbReference>
<comment type="caution">
    <text evidence="3">The sequence shown here is derived from an EMBL/GenBank/DDBJ whole genome shotgun (WGS) entry which is preliminary data.</text>
</comment>
<evidence type="ECO:0000313" key="3">
    <source>
        <dbReference type="EMBL" id="GAA4824099.1"/>
    </source>
</evidence>
<feature type="signal peptide" evidence="2">
    <location>
        <begin position="1"/>
        <end position="24"/>
    </location>
</feature>
<dbReference type="EMBL" id="BAABKQ010000001">
    <property type="protein sequence ID" value="GAA4824099.1"/>
    <property type="molecule type" value="Genomic_DNA"/>
</dbReference>
<protein>
    <recommendedName>
        <fullName evidence="5">Secreted protein</fullName>
    </recommendedName>
</protein>
<keyword evidence="4" id="KW-1185">Reference proteome</keyword>
<reference evidence="4" key="1">
    <citation type="journal article" date="2019" name="Int. J. Syst. Evol. Microbiol.">
        <title>The Global Catalogue of Microorganisms (GCM) 10K type strain sequencing project: providing services to taxonomists for standard genome sequencing and annotation.</title>
        <authorList>
            <consortium name="The Broad Institute Genomics Platform"/>
            <consortium name="The Broad Institute Genome Sequencing Center for Infectious Disease"/>
            <person name="Wu L."/>
            <person name="Ma J."/>
        </authorList>
    </citation>
    <scope>NUCLEOTIDE SEQUENCE [LARGE SCALE GENOMIC DNA]</scope>
    <source>
        <strain evidence="4">JCM 18542</strain>
    </source>
</reference>
<feature type="compositionally biased region" description="Low complexity" evidence="1">
    <location>
        <begin position="190"/>
        <end position="211"/>
    </location>
</feature>
<accession>A0ABP9D1K2</accession>
<dbReference type="RefSeq" id="WP_200174644.1">
    <property type="nucleotide sequence ID" value="NZ_BAABKQ010000001.1"/>
</dbReference>
<evidence type="ECO:0000256" key="2">
    <source>
        <dbReference type="SAM" id="SignalP"/>
    </source>
</evidence>
<keyword evidence="2" id="KW-0732">Signal</keyword>
<feature type="region of interest" description="Disordered" evidence="1">
    <location>
        <begin position="172"/>
        <end position="211"/>
    </location>
</feature>
<evidence type="ECO:0008006" key="5">
    <source>
        <dbReference type="Google" id="ProtNLM"/>
    </source>
</evidence>
<feature type="chain" id="PRO_5045549469" description="Secreted protein" evidence="2">
    <location>
        <begin position="25"/>
        <end position="211"/>
    </location>
</feature>
<evidence type="ECO:0000256" key="1">
    <source>
        <dbReference type="SAM" id="MobiDB-lite"/>
    </source>
</evidence>
<gene>
    <name evidence="3" type="ORF">GCM10023353_36300</name>
</gene>
<organism evidence="3 4">
    <name type="scientific">Tomitella cavernea</name>
    <dbReference type="NCBI Taxonomy" id="1387982"/>
    <lineage>
        <taxon>Bacteria</taxon>
        <taxon>Bacillati</taxon>
        <taxon>Actinomycetota</taxon>
        <taxon>Actinomycetes</taxon>
        <taxon>Mycobacteriales</taxon>
        <taxon>Tomitella</taxon>
    </lineage>
</organism>
<name>A0ABP9D1K2_9ACTN</name>
<proteinExistence type="predicted"/>
<evidence type="ECO:0000313" key="4">
    <source>
        <dbReference type="Proteomes" id="UP001500839"/>
    </source>
</evidence>